<dbReference type="PANTHER" id="PTHR43861">
    <property type="entry name" value="TRANS-ACONITATE 2-METHYLTRANSFERASE-RELATED"/>
    <property type="match status" value="1"/>
</dbReference>
<evidence type="ECO:0000313" key="4">
    <source>
        <dbReference type="EMBL" id="MBS9532954.1"/>
    </source>
</evidence>
<organism evidence="4 5">
    <name type="scientific">Mycolicibacter acidiphilus</name>
    <dbReference type="NCBI Taxonomy" id="2835306"/>
    <lineage>
        <taxon>Bacteria</taxon>
        <taxon>Bacillati</taxon>
        <taxon>Actinomycetota</taxon>
        <taxon>Actinomycetes</taxon>
        <taxon>Mycobacteriales</taxon>
        <taxon>Mycobacteriaceae</taxon>
        <taxon>Mycolicibacter</taxon>
    </lineage>
</organism>
<dbReference type="PANTHER" id="PTHR43861:SF1">
    <property type="entry name" value="TRANS-ACONITATE 2-METHYLTRANSFERASE"/>
    <property type="match status" value="1"/>
</dbReference>
<evidence type="ECO:0000259" key="3">
    <source>
        <dbReference type="Pfam" id="PF13649"/>
    </source>
</evidence>
<evidence type="ECO:0000313" key="5">
    <source>
        <dbReference type="Proteomes" id="UP001519535"/>
    </source>
</evidence>
<dbReference type="Proteomes" id="UP001519535">
    <property type="component" value="Unassembled WGS sequence"/>
</dbReference>
<dbReference type="GO" id="GO:0032259">
    <property type="term" value="P:methylation"/>
    <property type="evidence" value="ECO:0007669"/>
    <property type="project" value="UniProtKB-KW"/>
</dbReference>
<keyword evidence="5" id="KW-1185">Reference proteome</keyword>
<evidence type="ECO:0000256" key="2">
    <source>
        <dbReference type="ARBA" id="ARBA00022679"/>
    </source>
</evidence>
<dbReference type="InterPro" id="IPR041698">
    <property type="entry name" value="Methyltransf_25"/>
</dbReference>
<dbReference type="Pfam" id="PF13649">
    <property type="entry name" value="Methyltransf_25"/>
    <property type="match status" value="1"/>
</dbReference>
<reference evidence="4 5" key="1">
    <citation type="submission" date="2021-05" db="EMBL/GenBank/DDBJ databases">
        <title>Mycobacterium acidophilum sp. nov., an extremely acid-tolerant member of the genus Mycobacterium.</title>
        <authorList>
            <person name="Xia J."/>
        </authorList>
    </citation>
    <scope>NUCLEOTIDE SEQUENCE [LARGE SCALE GENOMIC DNA]</scope>
    <source>
        <strain evidence="4 5">M1</strain>
    </source>
</reference>
<accession>A0ABS5RJ35</accession>
<name>A0ABS5RJ35_9MYCO</name>
<sequence>MSDGGFIDHTRAGYDRIAEPYADRFHDHLRDKPVDQAMLRAFAGLVAATGNDRVADVGCGTGATTVLLRDLGADAVGIDLSPNMIRLARRLNPDIRFTVGCMTSIDAADAGFGGVCAWYSIIHTPDDRLQPVFDEFSRVLIDGGLLLLAFQVGDRPRILREAFGEPVDLTFHRRTPEFVATLLAQANLRVHSRLIREPEGTESTPQAYLIARKAL</sequence>
<feature type="domain" description="Methyltransferase" evidence="3">
    <location>
        <begin position="54"/>
        <end position="144"/>
    </location>
</feature>
<dbReference type="Gene3D" id="3.40.50.150">
    <property type="entry name" value="Vaccinia Virus protein VP39"/>
    <property type="match status" value="1"/>
</dbReference>
<proteinExistence type="predicted"/>
<keyword evidence="2" id="KW-0808">Transferase</keyword>
<comment type="caution">
    <text evidence="4">The sequence shown here is derived from an EMBL/GenBank/DDBJ whole genome shotgun (WGS) entry which is preliminary data.</text>
</comment>
<protein>
    <submittedName>
        <fullName evidence="4">Class I SAM-dependent methyltransferase</fullName>
    </submittedName>
</protein>
<dbReference type="EMBL" id="JAHCLR010000006">
    <property type="protein sequence ID" value="MBS9532954.1"/>
    <property type="molecule type" value="Genomic_DNA"/>
</dbReference>
<dbReference type="CDD" id="cd02440">
    <property type="entry name" value="AdoMet_MTases"/>
    <property type="match status" value="1"/>
</dbReference>
<keyword evidence="1 4" id="KW-0489">Methyltransferase</keyword>
<evidence type="ECO:0000256" key="1">
    <source>
        <dbReference type="ARBA" id="ARBA00022603"/>
    </source>
</evidence>
<gene>
    <name evidence="4" type="ORF">KIH27_05040</name>
</gene>
<dbReference type="GO" id="GO:0008168">
    <property type="term" value="F:methyltransferase activity"/>
    <property type="evidence" value="ECO:0007669"/>
    <property type="project" value="UniProtKB-KW"/>
</dbReference>
<dbReference type="SUPFAM" id="SSF53335">
    <property type="entry name" value="S-adenosyl-L-methionine-dependent methyltransferases"/>
    <property type="match status" value="1"/>
</dbReference>
<dbReference type="InterPro" id="IPR029063">
    <property type="entry name" value="SAM-dependent_MTases_sf"/>
</dbReference>
<dbReference type="RefSeq" id="WP_214091845.1">
    <property type="nucleotide sequence ID" value="NZ_JAHCLR010000006.1"/>
</dbReference>